<dbReference type="RefSeq" id="WP_229123123.1">
    <property type="nucleotide sequence ID" value="NZ_CP064792.1"/>
</dbReference>
<dbReference type="InterPro" id="IPR018649">
    <property type="entry name" value="SHOCT"/>
</dbReference>
<protein>
    <submittedName>
        <fullName evidence="3">Putative membrane protein</fullName>
    </submittedName>
</protein>
<reference evidence="3 4" key="1">
    <citation type="submission" date="2020-11" db="EMBL/GenBank/DDBJ databases">
        <title>Carbohydrate-dependent, anaerobic sulfur respiration: A novel catabolism in halophilic archaea.</title>
        <authorList>
            <person name="Sorokin D.Y."/>
            <person name="Messina E."/>
            <person name="Smedile F."/>
            <person name="La Cono V."/>
            <person name="Hallsworth J.E."/>
            <person name="Yakimov M.M."/>
        </authorList>
    </citation>
    <scope>NUCLEOTIDE SEQUENCE [LARGE SCALE GENOMIC DNA]</scope>
    <source>
        <strain evidence="3 4">HSR-Est</strain>
        <plasmid evidence="3 4">pHSR-Est01</plasmid>
    </source>
</reference>
<name>A0A897NP71_9EURY</name>
<organism evidence="3 4">
    <name type="scientific">Halapricum desulfuricans</name>
    <dbReference type="NCBI Taxonomy" id="2841257"/>
    <lineage>
        <taxon>Archaea</taxon>
        <taxon>Methanobacteriati</taxon>
        <taxon>Methanobacteriota</taxon>
        <taxon>Stenosarchaea group</taxon>
        <taxon>Halobacteria</taxon>
        <taxon>Halobacteriales</taxon>
        <taxon>Haloarculaceae</taxon>
        <taxon>Halapricum</taxon>
    </lineage>
</organism>
<evidence type="ECO:0000256" key="1">
    <source>
        <dbReference type="SAM" id="Phobius"/>
    </source>
</evidence>
<dbReference type="AlphaFoldDB" id="A0A897NP71"/>
<sequence length="120" mass="12153">MNTVSRVVVTGIVSAGALLSLVVPAAAHPSGGMGGGYGGTSAAMGGTFGGSGLGSLLVIVAIVIAAALAIWYLQSGSTSEGTSRHRSSAQADALATLRERYARGNLSDDEFERRRETLSR</sequence>
<accession>A0A897NP71</accession>
<keyword evidence="4" id="KW-1185">Reference proteome</keyword>
<keyword evidence="1" id="KW-0472">Membrane</keyword>
<keyword evidence="1" id="KW-0812">Transmembrane</keyword>
<evidence type="ECO:0000313" key="4">
    <source>
        <dbReference type="Proteomes" id="UP000663292"/>
    </source>
</evidence>
<feature type="domain" description="SHOCT" evidence="2">
    <location>
        <begin position="92"/>
        <end position="118"/>
    </location>
</feature>
<keyword evidence="1" id="KW-1133">Transmembrane helix</keyword>
<dbReference type="GeneID" id="68859441"/>
<geneLocation type="plasmid" evidence="3 4">
    <name>pHSR-Est01</name>
</geneLocation>
<dbReference type="Proteomes" id="UP000663292">
    <property type="component" value="Plasmid pHSR-Est01"/>
</dbReference>
<feature type="transmembrane region" description="Helical" evidence="1">
    <location>
        <begin position="51"/>
        <end position="73"/>
    </location>
</feature>
<dbReference type="EMBL" id="CP064792">
    <property type="protein sequence ID" value="QSG16320.1"/>
    <property type="molecule type" value="Genomic_DNA"/>
</dbReference>
<gene>
    <name evidence="3" type="ORF">HSEST_3056</name>
</gene>
<keyword evidence="3" id="KW-0614">Plasmid</keyword>
<evidence type="ECO:0000313" key="3">
    <source>
        <dbReference type="EMBL" id="QSG16320.1"/>
    </source>
</evidence>
<proteinExistence type="predicted"/>
<evidence type="ECO:0000259" key="2">
    <source>
        <dbReference type="Pfam" id="PF09851"/>
    </source>
</evidence>
<dbReference type="Pfam" id="PF09851">
    <property type="entry name" value="SHOCT"/>
    <property type="match status" value="1"/>
</dbReference>